<keyword evidence="2" id="KW-1185">Reference proteome</keyword>
<evidence type="ECO:0000313" key="1">
    <source>
        <dbReference type="EMBL" id="CAG8540760.1"/>
    </source>
</evidence>
<name>A0ACA9LP06_9GLOM</name>
<proteinExistence type="predicted"/>
<gene>
    <name evidence="1" type="ORF">SPELUC_LOCUS4793</name>
</gene>
<evidence type="ECO:0000313" key="2">
    <source>
        <dbReference type="Proteomes" id="UP000789366"/>
    </source>
</evidence>
<feature type="non-terminal residue" evidence="1">
    <location>
        <position position="62"/>
    </location>
</feature>
<comment type="caution">
    <text evidence="1">The sequence shown here is derived from an EMBL/GenBank/DDBJ whole genome shotgun (WGS) entry which is preliminary data.</text>
</comment>
<dbReference type="EMBL" id="CAJVPW010004455">
    <property type="protein sequence ID" value="CAG8540760.1"/>
    <property type="molecule type" value="Genomic_DNA"/>
</dbReference>
<reference evidence="1" key="1">
    <citation type="submission" date="2021-06" db="EMBL/GenBank/DDBJ databases">
        <authorList>
            <person name="Kallberg Y."/>
            <person name="Tangrot J."/>
            <person name="Rosling A."/>
        </authorList>
    </citation>
    <scope>NUCLEOTIDE SEQUENCE</scope>
    <source>
        <strain evidence="1">28 12/20/2015</strain>
    </source>
</reference>
<protein>
    <submittedName>
        <fullName evidence="1">366_t:CDS:1</fullName>
    </submittedName>
</protein>
<accession>A0ACA9LP06</accession>
<dbReference type="Proteomes" id="UP000789366">
    <property type="component" value="Unassembled WGS sequence"/>
</dbReference>
<sequence>MVDIDRGVREVLGEGSKSDFESGKAFAKVFNNGLAVTDNEEVKGYNDRSPLRLPFLASDTPF</sequence>
<organism evidence="1 2">
    <name type="scientific">Cetraspora pellucida</name>
    <dbReference type="NCBI Taxonomy" id="1433469"/>
    <lineage>
        <taxon>Eukaryota</taxon>
        <taxon>Fungi</taxon>
        <taxon>Fungi incertae sedis</taxon>
        <taxon>Mucoromycota</taxon>
        <taxon>Glomeromycotina</taxon>
        <taxon>Glomeromycetes</taxon>
        <taxon>Diversisporales</taxon>
        <taxon>Gigasporaceae</taxon>
        <taxon>Cetraspora</taxon>
    </lineage>
</organism>